<sequence length="214" mass="24977">MQQRLTPKQVSQIVAEVERLSQRRQSEVEVEELQQILHELNLPDDLLDEAVMQVYRKQALDNQKKRNRWIIGGVVAVVIGTIAATFFMQKQQQQQQQQQQQALARINVYDSRVGYSRNDSVSLKEIDRQKKPEVFYNVTLQDAPLGKQVELGCNWVDPDREIAHQNSWKTKTISKEVWNTHCRYTFKENVPPGNWIVQMTLDDEVITSNKFVVK</sequence>
<keyword evidence="1" id="KW-0812">Transmembrane</keyword>
<feature type="transmembrane region" description="Helical" evidence="1">
    <location>
        <begin position="69"/>
        <end position="88"/>
    </location>
</feature>
<organism evidence="2 3">
    <name type="scientific">Calothrix parasitica NIES-267</name>
    <dbReference type="NCBI Taxonomy" id="1973488"/>
    <lineage>
        <taxon>Bacteria</taxon>
        <taxon>Bacillati</taxon>
        <taxon>Cyanobacteriota</taxon>
        <taxon>Cyanophyceae</taxon>
        <taxon>Nostocales</taxon>
        <taxon>Calotrichaceae</taxon>
        <taxon>Calothrix</taxon>
    </lineage>
</organism>
<protein>
    <recommendedName>
        <fullName evidence="4">DUF3859 domain-containing protein</fullName>
    </recommendedName>
</protein>
<dbReference type="Proteomes" id="UP000218418">
    <property type="component" value="Chromosome"/>
</dbReference>
<name>A0A1Z4LUX6_9CYAN</name>
<dbReference type="AlphaFoldDB" id="A0A1Z4LUX6"/>
<keyword evidence="1" id="KW-0472">Membrane</keyword>
<evidence type="ECO:0000313" key="3">
    <source>
        <dbReference type="Proteomes" id="UP000218418"/>
    </source>
</evidence>
<evidence type="ECO:0000256" key="1">
    <source>
        <dbReference type="SAM" id="Phobius"/>
    </source>
</evidence>
<dbReference type="EMBL" id="AP018227">
    <property type="protein sequence ID" value="BAY84974.1"/>
    <property type="molecule type" value="Genomic_DNA"/>
</dbReference>
<proteinExistence type="predicted"/>
<keyword evidence="1" id="KW-1133">Transmembrane helix</keyword>
<reference evidence="2 3" key="1">
    <citation type="submission" date="2017-06" db="EMBL/GenBank/DDBJ databases">
        <title>Genome sequencing of cyanobaciteial culture collection at National Institute for Environmental Studies (NIES).</title>
        <authorList>
            <person name="Hirose Y."/>
            <person name="Shimura Y."/>
            <person name="Fujisawa T."/>
            <person name="Nakamura Y."/>
            <person name="Kawachi M."/>
        </authorList>
    </citation>
    <scope>NUCLEOTIDE SEQUENCE [LARGE SCALE GENOMIC DNA]</scope>
    <source>
        <strain evidence="2 3">NIES-267</strain>
    </source>
</reference>
<keyword evidence="3" id="KW-1185">Reference proteome</keyword>
<accession>A0A1Z4LUX6</accession>
<evidence type="ECO:0008006" key="4">
    <source>
        <dbReference type="Google" id="ProtNLM"/>
    </source>
</evidence>
<gene>
    <name evidence="2" type="ORF">NIES267_44720</name>
</gene>
<dbReference type="OrthoDB" id="529787at2"/>
<evidence type="ECO:0000313" key="2">
    <source>
        <dbReference type="EMBL" id="BAY84974.1"/>
    </source>
</evidence>